<dbReference type="SMART" id="SM00342">
    <property type="entry name" value="HTH_ARAC"/>
    <property type="match status" value="1"/>
</dbReference>
<dbReference type="SUPFAM" id="SSF46689">
    <property type="entry name" value="Homeodomain-like"/>
    <property type="match status" value="2"/>
</dbReference>
<proteinExistence type="predicted"/>
<keyword evidence="2" id="KW-0804">Transcription</keyword>
<dbReference type="InterPro" id="IPR029062">
    <property type="entry name" value="Class_I_gatase-like"/>
</dbReference>
<dbReference type="PANTHER" id="PTHR43130:SF11">
    <property type="entry name" value="TRANSCRIPTIONAL REGULATORY PROTEIN"/>
    <property type="match status" value="1"/>
</dbReference>
<gene>
    <name evidence="4" type="ORF">ACFFJH_11385</name>
</gene>
<keyword evidence="1" id="KW-0805">Transcription regulation</keyword>
<evidence type="ECO:0000313" key="5">
    <source>
        <dbReference type="Proteomes" id="UP001589844"/>
    </source>
</evidence>
<accession>A0ABV6IFH0</accession>
<evidence type="ECO:0000256" key="1">
    <source>
        <dbReference type="ARBA" id="ARBA00023015"/>
    </source>
</evidence>
<dbReference type="InterPro" id="IPR052158">
    <property type="entry name" value="INH-QAR"/>
</dbReference>
<evidence type="ECO:0000256" key="2">
    <source>
        <dbReference type="ARBA" id="ARBA00023163"/>
    </source>
</evidence>
<evidence type="ECO:0000313" key="4">
    <source>
        <dbReference type="EMBL" id="MFC0350412.1"/>
    </source>
</evidence>
<evidence type="ECO:0000259" key="3">
    <source>
        <dbReference type="PROSITE" id="PS01124"/>
    </source>
</evidence>
<dbReference type="Gene3D" id="3.40.50.880">
    <property type="match status" value="1"/>
</dbReference>
<dbReference type="InterPro" id="IPR018060">
    <property type="entry name" value="HTH_AraC"/>
</dbReference>
<comment type="caution">
    <text evidence="4">The sequence shown here is derived from an EMBL/GenBank/DDBJ whole genome shotgun (WGS) entry which is preliminary data.</text>
</comment>
<dbReference type="PANTHER" id="PTHR43130">
    <property type="entry name" value="ARAC-FAMILY TRANSCRIPTIONAL REGULATOR"/>
    <property type="match status" value="1"/>
</dbReference>
<dbReference type="PROSITE" id="PS01124">
    <property type="entry name" value="HTH_ARAC_FAMILY_2"/>
    <property type="match status" value="1"/>
</dbReference>
<dbReference type="SUPFAM" id="SSF52317">
    <property type="entry name" value="Class I glutamine amidotransferase-like"/>
    <property type="match status" value="1"/>
</dbReference>
<dbReference type="InterPro" id="IPR009057">
    <property type="entry name" value="Homeodomain-like_sf"/>
</dbReference>
<dbReference type="Pfam" id="PF01965">
    <property type="entry name" value="DJ-1_PfpI"/>
    <property type="match status" value="1"/>
</dbReference>
<protein>
    <submittedName>
        <fullName evidence="4">GlxA family transcriptional regulator</fullName>
    </submittedName>
</protein>
<dbReference type="RefSeq" id="WP_390212689.1">
    <property type="nucleotide sequence ID" value="NZ_JBHLXJ010000013.1"/>
</dbReference>
<dbReference type="InterPro" id="IPR002818">
    <property type="entry name" value="DJ-1/PfpI"/>
</dbReference>
<reference evidence="4 5" key="1">
    <citation type="submission" date="2024-09" db="EMBL/GenBank/DDBJ databases">
        <authorList>
            <person name="Sun Q."/>
            <person name="Mori K."/>
        </authorList>
    </citation>
    <scope>NUCLEOTIDE SEQUENCE [LARGE SCALE GENOMIC DNA]</scope>
    <source>
        <strain evidence="4 5">CCM 8677</strain>
    </source>
</reference>
<name>A0ABV6IFH0_9BURK</name>
<dbReference type="Proteomes" id="UP001589844">
    <property type="component" value="Unassembled WGS sequence"/>
</dbReference>
<sequence>MKTFLIIVTEGMMDSSLAITLDILRTAAFLLERNHEAQSLRILTAAHRKKVKTGAGLILECDFTLQQLLTQKIPVDWLLLPGSGKKVLSELEASLSSKEVQQVMSVLNHYAEEQTCLSVSCASTFMLAEAGLLDGRAATTSWWLANAFRQRYPAVVLDETKMLVRDANILTAGAVFSQMDVVLDIVAEVAGASIAYLCSRYLLIEQRSSQARFMIPTQNQHLDPIVIAAEKWIDKHIEQALTVQELAAQFSVSAKTLSRKIQTATGDSPIKFIQRRKLMRAVHLLESTKLPVELVAEKVGYQNGTMLRHLIKRELGVLPSRIR</sequence>
<keyword evidence="5" id="KW-1185">Reference proteome</keyword>
<dbReference type="Gene3D" id="1.10.10.60">
    <property type="entry name" value="Homeodomain-like"/>
    <property type="match status" value="1"/>
</dbReference>
<organism evidence="4 5">
    <name type="scientific">Undibacterium danionis</name>
    <dbReference type="NCBI Taxonomy" id="1812100"/>
    <lineage>
        <taxon>Bacteria</taxon>
        <taxon>Pseudomonadati</taxon>
        <taxon>Pseudomonadota</taxon>
        <taxon>Betaproteobacteria</taxon>
        <taxon>Burkholderiales</taxon>
        <taxon>Oxalobacteraceae</taxon>
        <taxon>Undibacterium</taxon>
    </lineage>
</organism>
<feature type="domain" description="HTH araC/xylS-type" evidence="3">
    <location>
        <begin position="227"/>
        <end position="323"/>
    </location>
</feature>
<dbReference type="Pfam" id="PF12833">
    <property type="entry name" value="HTH_18"/>
    <property type="match status" value="1"/>
</dbReference>
<dbReference type="EMBL" id="JBHLXJ010000013">
    <property type="protein sequence ID" value="MFC0350412.1"/>
    <property type="molecule type" value="Genomic_DNA"/>
</dbReference>